<feature type="domain" description="Helicase C-terminal" evidence="2">
    <location>
        <begin position="204"/>
        <end position="359"/>
    </location>
</feature>
<keyword evidence="3" id="KW-0067">ATP-binding</keyword>
<dbReference type="PANTHER" id="PTHR47396:SF1">
    <property type="entry name" value="ATP-DEPENDENT HELICASE IRC3-RELATED"/>
    <property type="match status" value="1"/>
</dbReference>
<sequence length="442" mass="50362">MKQLRQYQLQLINNVRQAYLQGYKSPCIVSPCGSGKSVMISEIAKKATFKKNRVLFLVHRKELKEQIADTFSWWGVDMDYVEVGMVQTVVRRLEKTIKPNLIITDENHHSLASSYRKIYDYFPNARLVGFTATPIRLNGGGLGDVNDKLIIGPTVAELIEWGNLAPFKYYAPEIVDTSKLKIRRGEYVSSDIEDLFQNKAIWGDVVKHYKKLSDGKQAICYCSSIKQSKRMAKEFNDNGIAAKHIDGETPKAEREAAIEYFRQGKIMVLCNVDLISEGFDVPDCNTAILLRPTQSLSLYIQQAMRPMRPKEGKTAIIIDHVGNVGRFGTPDMDREWSLEPKKGSNTTVQEENPVKQCMECFYTVLRTTTICPECGYEFGREEKEVEEIESELVEVGSFEGFTTDYREPEDCKSMGELYQLAKNKGYKPGWAYYQGKLMGFIK</sequence>
<gene>
    <name evidence="3" type="ORF">KQI42_15760</name>
</gene>
<dbReference type="InterPro" id="IPR050742">
    <property type="entry name" value="Helicase_Restrict-Modif_Enz"/>
</dbReference>
<dbReference type="PANTHER" id="PTHR47396">
    <property type="entry name" value="TYPE I RESTRICTION ENZYME ECOKI R PROTEIN"/>
    <property type="match status" value="1"/>
</dbReference>
<keyword evidence="4" id="KW-1185">Reference proteome</keyword>
<dbReference type="InterPro" id="IPR014001">
    <property type="entry name" value="Helicase_ATP-bd"/>
</dbReference>
<keyword evidence="3" id="KW-0347">Helicase</keyword>
<comment type="caution">
    <text evidence="3">The sequence shown here is derived from an EMBL/GenBank/DDBJ whole genome shotgun (WGS) entry which is preliminary data.</text>
</comment>
<evidence type="ECO:0000313" key="4">
    <source>
        <dbReference type="Proteomes" id="UP000749471"/>
    </source>
</evidence>
<dbReference type="SMART" id="SM00490">
    <property type="entry name" value="HELICc"/>
    <property type="match status" value="1"/>
</dbReference>
<proteinExistence type="predicted"/>
<name>A0ABS6E982_9FIRM</name>
<reference evidence="3 4" key="1">
    <citation type="submission" date="2021-06" db="EMBL/GenBank/DDBJ databases">
        <authorList>
            <person name="Sun Q."/>
            <person name="Li D."/>
        </authorList>
    </citation>
    <scope>NUCLEOTIDE SEQUENCE [LARGE SCALE GENOMIC DNA]</scope>
    <source>
        <strain evidence="3 4">MSJ-40</strain>
    </source>
</reference>
<dbReference type="PROSITE" id="PS51194">
    <property type="entry name" value="HELICASE_CTER"/>
    <property type="match status" value="1"/>
</dbReference>
<dbReference type="Pfam" id="PF04851">
    <property type="entry name" value="ResIII"/>
    <property type="match status" value="2"/>
</dbReference>
<evidence type="ECO:0000313" key="3">
    <source>
        <dbReference type="EMBL" id="MBU5439471.1"/>
    </source>
</evidence>
<dbReference type="EMBL" id="JAHLPM010000015">
    <property type="protein sequence ID" value="MBU5439471.1"/>
    <property type="molecule type" value="Genomic_DNA"/>
</dbReference>
<dbReference type="SMART" id="SM00487">
    <property type="entry name" value="DEXDc"/>
    <property type="match status" value="1"/>
</dbReference>
<evidence type="ECO:0000259" key="2">
    <source>
        <dbReference type="PROSITE" id="PS51194"/>
    </source>
</evidence>
<feature type="domain" description="Helicase ATP-binding" evidence="1">
    <location>
        <begin position="17"/>
        <end position="152"/>
    </location>
</feature>
<keyword evidence="3" id="KW-0378">Hydrolase</keyword>
<dbReference type="Pfam" id="PF00271">
    <property type="entry name" value="Helicase_C"/>
    <property type="match status" value="1"/>
</dbReference>
<evidence type="ECO:0000259" key="1">
    <source>
        <dbReference type="PROSITE" id="PS51192"/>
    </source>
</evidence>
<dbReference type="Proteomes" id="UP000749471">
    <property type="component" value="Unassembled WGS sequence"/>
</dbReference>
<dbReference type="InterPro" id="IPR001650">
    <property type="entry name" value="Helicase_C-like"/>
</dbReference>
<protein>
    <submittedName>
        <fullName evidence="3">DEAD/DEAH box helicase</fullName>
    </submittedName>
</protein>
<dbReference type="GO" id="GO:0004386">
    <property type="term" value="F:helicase activity"/>
    <property type="evidence" value="ECO:0007669"/>
    <property type="project" value="UniProtKB-KW"/>
</dbReference>
<dbReference type="PROSITE" id="PS51192">
    <property type="entry name" value="HELICASE_ATP_BIND_1"/>
    <property type="match status" value="1"/>
</dbReference>
<dbReference type="RefSeq" id="WP_216521178.1">
    <property type="nucleotide sequence ID" value="NZ_JAHLPM010000015.1"/>
</dbReference>
<accession>A0ABS6E982</accession>
<organism evidence="3 4">
    <name type="scientific">Tissierella simiarum</name>
    <dbReference type="NCBI Taxonomy" id="2841534"/>
    <lineage>
        <taxon>Bacteria</taxon>
        <taxon>Bacillati</taxon>
        <taxon>Bacillota</taxon>
        <taxon>Tissierellia</taxon>
        <taxon>Tissierellales</taxon>
        <taxon>Tissierellaceae</taxon>
        <taxon>Tissierella</taxon>
    </lineage>
</organism>
<dbReference type="InterPro" id="IPR006935">
    <property type="entry name" value="Helicase/UvrB_N"/>
</dbReference>
<keyword evidence="3" id="KW-0547">Nucleotide-binding</keyword>